<organism evidence="10 11">
    <name type="scientific">Lysobacter soyae</name>
    <dbReference type="NCBI Taxonomy" id="2764185"/>
    <lineage>
        <taxon>Bacteria</taxon>
        <taxon>Pseudomonadati</taxon>
        <taxon>Pseudomonadota</taxon>
        <taxon>Gammaproteobacteria</taxon>
        <taxon>Lysobacterales</taxon>
        <taxon>Lysobacteraceae</taxon>
        <taxon>Lysobacter</taxon>
    </lineage>
</organism>
<evidence type="ECO:0000256" key="4">
    <source>
        <dbReference type="ARBA" id="ARBA00022763"/>
    </source>
</evidence>
<dbReference type="Proteomes" id="UP000824755">
    <property type="component" value="Chromosome"/>
</dbReference>
<sequence length="242" mass="27039">MRYSGELAYVLHARAYRETSVLVEVLTPNHGRLGLLARGVRGAKKHALKAALTPGQYIRFDAEQRGELARLIQAEALDSGVALEGDRLLATFYQNELTLRLAPRFDAQPELFVSFGRTRALLTAGAPVAWTLRRFERDLLDALGLAPDWAHDAQGDLIQMGMHYRFDFERGFVLRALEKVAADDGLVISGDALHALAMDAQPDTRTSNEIRRFMRALLMHQLGGKGLKSWDMLAELRQIRSS</sequence>
<dbReference type="InterPro" id="IPR012340">
    <property type="entry name" value="NA-bd_OB-fold"/>
</dbReference>
<protein>
    <recommendedName>
        <fullName evidence="3 8">DNA repair protein RecO</fullName>
    </recommendedName>
    <alternativeName>
        <fullName evidence="7 8">Recombination protein O</fullName>
    </alternativeName>
</protein>
<dbReference type="InterPro" id="IPR003717">
    <property type="entry name" value="RecO"/>
</dbReference>
<dbReference type="Gene3D" id="2.40.50.140">
    <property type="entry name" value="Nucleic acid-binding proteins"/>
    <property type="match status" value="1"/>
</dbReference>
<evidence type="ECO:0000313" key="11">
    <source>
        <dbReference type="Proteomes" id="UP000824755"/>
    </source>
</evidence>
<accession>A0ABX8WPS5</accession>
<feature type="domain" description="DNA replication/recombination mediator RecO N-terminal" evidence="9">
    <location>
        <begin position="7"/>
        <end position="79"/>
    </location>
</feature>
<dbReference type="SUPFAM" id="SSF50249">
    <property type="entry name" value="Nucleic acid-binding proteins"/>
    <property type="match status" value="1"/>
</dbReference>
<reference evidence="10 11" key="1">
    <citation type="submission" date="2021-08" db="EMBL/GenBank/DDBJ databases">
        <title>Lysobacter sp. strain CJ11 Genome sequencing and assembly.</title>
        <authorList>
            <person name="Kim I."/>
        </authorList>
    </citation>
    <scope>NUCLEOTIDE SEQUENCE [LARGE SCALE GENOMIC DNA]</scope>
    <source>
        <strain evidence="10 11">CJ11</strain>
    </source>
</reference>
<dbReference type="SUPFAM" id="SSF57863">
    <property type="entry name" value="ArfGap/RecO-like zinc finger"/>
    <property type="match status" value="1"/>
</dbReference>
<comment type="similarity">
    <text evidence="2 8">Belongs to the RecO family.</text>
</comment>
<dbReference type="InterPro" id="IPR022572">
    <property type="entry name" value="DNA_rep/recomb_RecO_N"/>
</dbReference>
<dbReference type="RefSeq" id="WP_220378995.1">
    <property type="nucleotide sequence ID" value="NZ_CP080544.1"/>
</dbReference>
<dbReference type="HAMAP" id="MF_00201">
    <property type="entry name" value="RecO"/>
    <property type="match status" value="1"/>
</dbReference>
<name>A0ABX8WPS5_9GAMM</name>
<keyword evidence="6 8" id="KW-0234">DNA repair</keyword>
<evidence type="ECO:0000256" key="6">
    <source>
        <dbReference type="ARBA" id="ARBA00023204"/>
    </source>
</evidence>
<dbReference type="Pfam" id="PF11967">
    <property type="entry name" value="RecO_N"/>
    <property type="match status" value="1"/>
</dbReference>
<evidence type="ECO:0000256" key="8">
    <source>
        <dbReference type="HAMAP-Rule" id="MF_00201"/>
    </source>
</evidence>
<dbReference type="NCBIfam" id="TIGR00613">
    <property type="entry name" value="reco"/>
    <property type="match status" value="1"/>
</dbReference>
<gene>
    <name evidence="8 10" type="primary">recO</name>
    <name evidence="10" type="ORF">H8L67_06190</name>
</gene>
<dbReference type="EMBL" id="CP080544">
    <property type="protein sequence ID" value="QYR52208.1"/>
    <property type="molecule type" value="Genomic_DNA"/>
</dbReference>
<evidence type="ECO:0000256" key="2">
    <source>
        <dbReference type="ARBA" id="ARBA00007452"/>
    </source>
</evidence>
<evidence type="ECO:0000256" key="1">
    <source>
        <dbReference type="ARBA" id="ARBA00003065"/>
    </source>
</evidence>
<dbReference type="Gene3D" id="1.20.1440.120">
    <property type="entry name" value="Recombination protein O, C-terminal domain"/>
    <property type="match status" value="1"/>
</dbReference>
<dbReference type="Pfam" id="PF02565">
    <property type="entry name" value="RecO_C"/>
    <property type="match status" value="1"/>
</dbReference>
<dbReference type="PANTHER" id="PTHR33991:SF1">
    <property type="entry name" value="DNA REPAIR PROTEIN RECO"/>
    <property type="match status" value="1"/>
</dbReference>
<evidence type="ECO:0000256" key="3">
    <source>
        <dbReference type="ARBA" id="ARBA00021310"/>
    </source>
</evidence>
<keyword evidence="5 8" id="KW-0233">DNA recombination</keyword>
<dbReference type="InterPro" id="IPR042242">
    <property type="entry name" value="RecO_C"/>
</dbReference>
<comment type="function">
    <text evidence="1 8">Involved in DNA repair and RecF pathway recombination.</text>
</comment>
<dbReference type="PANTHER" id="PTHR33991">
    <property type="entry name" value="DNA REPAIR PROTEIN RECO"/>
    <property type="match status" value="1"/>
</dbReference>
<evidence type="ECO:0000256" key="5">
    <source>
        <dbReference type="ARBA" id="ARBA00023172"/>
    </source>
</evidence>
<evidence type="ECO:0000313" key="10">
    <source>
        <dbReference type="EMBL" id="QYR52208.1"/>
    </source>
</evidence>
<dbReference type="InterPro" id="IPR037278">
    <property type="entry name" value="ARFGAP/RecO"/>
</dbReference>
<evidence type="ECO:0000256" key="7">
    <source>
        <dbReference type="ARBA" id="ARBA00033409"/>
    </source>
</evidence>
<keyword evidence="11" id="KW-1185">Reference proteome</keyword>
<evidence type="ECO:0000259" key="9">
    <source>
        <dbReference type="Pfam" id="PF11967"/>
    </source>
</evidence>
<proteinExistence type="inferred from homology"/>
<keyword evidence="4 8" id="KW-0227">DNA damage</keyword>